<keyword evidence="6" id="KW-0862">Zinc</keyword>
<dbReference type="InterPro" id="IPR055347">
    <property type="entry name" value="UTP6_N"/>
</dbReference>
<sequence>MASFVKSTKNADKLVFEGFIYLKYKNGTANKRYWRCEYWRSCKCYGFAVTDANNEVTVTKQHNHGPSPNRIELARIKDRITQAAINSTLSPREIVNEQLAGISEQAKATLPKFVNLQKTVGRKRYADGHRMPLPHSLSEIEIPEQLRRTKTGIQEDFILADTGPDDPNRIIILGSRTDVARLASCDVWLFDGTFKHGNIQPLYHLWVVNGRFGRNFILPFIYVLIPTKTCDSYLRSLELLLVKVEEINPGFRPQAIIIDFEKVEEQALRAAFPFAMIHGCFFHFKESIWRKIQEFGWELKYKEEDGFHNYLKMFVCLTFVDPESISFKPAGFVSKAVGFRSLSTLFGAYIRIYFRQLAQIFLEVFSNGDSESPHFAFIDYMERNWVGRDLMPPRYPPTMWNNKDIALEQMPKTSNSVESWHNTFAGIFLRHSSNPYNLVRALLDKQARVDTIAMLNLVYVSGNLLLEAFLPILQNVIFENFSAHWIQDFQMRSDAEKAVNDLNGLMLLIIIILEGALFRFFTHRFNANSGPPAQISHQILTEEVFSDLHNCLKSNGFHNFMFENKLSIADKRFNDKCRNNILLDTKPVPTSAPDNRIQELVLNDVISLPKKLYQTPQLLLDKGVFYLKQGDGVLAGECAWLCGNKQLSFLLSKHGVKTSSHAVTCKIVEFLSSLSPSIRGNWLQLELAHSNSYTVLNNLFFVEGFLLAAKAFANEIYELNKKNVLKYRDLIDFGLKSISNYQQMGKLQLLMADGQWLINIFLFLNKYLLYVLMAEFVEKALEELLPVFEQIKLVQLFTPEEVCEFIKDCRNFEYKLCKQTKLAKDFLAYSAYLEEKLALIVQRRKELNYLHRYDEIDRPLKNKCAHLYRICSDRFKKMEYHDKEIAFLQNARMFKQCSQAYTRLLQIYAHLPENHLRAARFEFFENNSAENARTLILMGLRKFPQFIPLWVTHFEIELRYVEQILERREFLIKNNDRNSNLKNKGEKLKKAFFDCVNVEEDELLKLGLARVVFEMAVKSIKEREQKAVLIHQFIQIAENCGEFTKDLVSSMREYMTIYGLELEEEIDRMEIPNEELFEIDIKGGKEEEIKINTNQEEKPKRKSVLDGFNPDDPEIKKLLEKATLTDDYDQKPLEEREKKLRKFQTAKTAGESWFGLPASELDDDKRRDLELLQMRNILDPQQHYKKTDRNVLPKYFQIGEIVESKADFYSSRLNKKQRKPTLAEELMNDHEIIARNKKYYTKIIQKKEASKGGVFRKFGNLPKHKKKKRRL</sequence>
<evidence type="ECO:0000259" key="11">
    <source>
        <dbReference type="Pfam" id="PF10551"/>
    </source>
</evidence>
<dbReference type="InterPro" id="IPR014810">
    <property type="entry name" value="Fcf2_C"/>
</dbReference>
<accession>A0A8S9ZD76</accession>
<evidence type="ECO:0000256" key="5">
    <source>
        <dbReference type="ARBA" id="ARBA00022771"/>
    </source>
</evidence>
<dbReference type="AlphaFoldDB" id="A0A8S9ZD76"/>
<evidence type="ECO:0000256" key="6">
    <source>
        <dbReference type="ARBA" id="ARBA00022833"/>
    </source>
</evidence>
<evidence type="ECO:0000256" key="2">
    <source>
        <dbReference type="ARBA" id="ARBA00022552"/>
    </source>
</evidence>
<keyword evidence="5" id="KW-0863">Zinc-finger</keyword>
<evidence type="ECO:0000313" key="12">
    <source>
        <dbReference type="EMBL" id="KAF7629161.1"/>
    </source>
</evidence>
<dbReference type="GO" id="GO:0034388">
    <property type="term" value="C:Pwp2p-containing subcomplex of 90S preribosome"/>
    <property type="evidence" value="ECO:0007669"/>
    <property type="project" value="TreeGrafter"/>
</dbReference>
<dbReference type="EMBL" id="JABEBT010000148">
    <property type="protein sequence ID" value="KAF7629161.1"/>
    <property type="molecule type" value="Genomic_DNA"/>
</dbReference>
<evidence type="ECO:0000313" key="13">
    <source>
        <dbReference type="Proteomes" id="UP000605970"/>
    </source>
</evidence>
<evidence type="ECO:0000256" key="1">
    <source>
        <dbReference type="ARBA" id="ARBA00004604"/>
    </source>
</evidence>
<dbReference type="InterPro" id="IPR013949">
    <property type="entry name" value="Utp6"/>
</dbReference>
<gene>
    <name evidence="12" type="ORF">Mgra_00009312</name>
</gene>
<dbReference type="GO" id="GO:0008270">
    <property type="term" value="F:zinc ion binding"/>
    <property type="evidence" value="ECO:0007669"/>
    <property type="project" value="UniProtKB-KW"/>
</dbReference>
<keyword evidence="13" id="KW-1185">Reference proteome</keyword>
<feature type="domain" description="MULE transposase" evidence="11">
    <location>
        <begin position="187"/>
        <end position="285"/>
    </location>
</feature>
<feature type="domain" description="FLYWCH-type" evidence="8">
    <location>
        <begin position="4"/>
        <end position="64"/>
    </location>
</feature>
<name>A0A8S9ZD76_9BILA</name>
<dbReference type="InterPro" id="IPR007588">
    <property type="entry name" value="Znf_FLYWCH"/>
</dbReference>
<dbReference type="Proteomes" id="UP000605970">
    <property type="component" value="Unassembled WGS sequence"/>
</dbReference>
<feature type="domain" description="Fcf2 pre-rRNA processing C-terminal" evidence="10">
    <location>
        <begin position="1146"/>
        <end position="1238"/>
    </location>
</feature>
<evidence type="ECO:0000259" key="9">
    <source>
        <dbReference type="Pfam" id="PF08640"/>
    </source>
</evidence>
<dbReference type="Pfam" id="PF10551">
    <property type="entry name" value="MULE"/>
    <property type="match status" value="1"/>
</dbReference>
<keyword evidence="3" id="KW-0479">Metal-binding</keyword>
<dbReference type="GO" id="GO:0032040">
    <property type="term" value="C:small-subunit processome"/>
    <property type="evidence" value="ECO:0007669"/>
    <property type="project" value="TreeGrafter"/>
</dbReference>
<comment type="subcellular location">
    <subcellularLocation>
        <location evidence="1">Nucleus</location>
        <location evidence="1">Nucleolus</location>
    </subcellularLocation>
</comment>
<dbReference type="OrthoDB" id="28112at2759"/>
<keyword evidence="7" id="KW-0539">Nucleus</keyword>
<dbReference type="Gene3D" id="2.20.25.240">
    <property type="match status" value="1"/>
</dbReference>
<organism evidence="12 13">
    <name type="scientific">Meloidogyne graminicola</name>
    <dbReference type="NCBI Taxonomy" id="189291"/>
    <lineage>
        <taxon>Eukaryota</taxon>
        <taxon>Metazoa</taxon>
        <taxon>Ecdysozoa</taxon>
        <taxon>Nematoda</taxon>
        <taxon>Chromadorea</taxon>
        <taxon>Rhabditida</taxon>
        <taxon>Tylenchina</taxon>
        <taxon>Tylenchomorpha</taxon>
        <taxon>Tylenchoidea</taxon>
        <taxon>Meloidogynidae</taxon>
        <taxon>Meloidogyninae</taxon>
        <taxon>Meloidogyne</taxon>
    </lineage>
</organism>
<evidence type="ECO:0000259" key="8">
    <source>
        <dbReference type="Pfam" id="PF04500"/>
    </source>
</evidence>
<dbReference type="InterPro" id="IPR018289">
    <property type="entry name" value="MULE_transposase_dom"/>
</dbReference>
<reference evidence="12" key="1">
    <citation type="journal article" date="2020" name="Ecol. Evol.">
        <title>Genome structure and content of the rice root-knot nematode (Meloidogyne graminicola).</title>
        <authorList>
            <person name="Phan N.T."/>
            <person name="Danchin E.G.J."/>
            <person name="Klopp C."/>
            <person name="Perfus-Barbeoch L."/>
            <person name="Kozlowski D.K."/>
            <person name="Koutsovoulos G.D."/>
            <person name="Lopez-Roques C."/>
            <person name="Bouchez O."/>
            <person name="Zahm M."/>
            <person name="Besnard G."/>
            <person name="Bellafiore S."/>
        </authorList>
    </citation>
    <scope>NUCLEOTIDE SEQUENCE</scope>
    <source>
        <strain evidence="12">VN-18</strain>
    </source>
</reference>
<dbReference type="Pfam" id="PF04500">
    <property type="entry name" value="FLYWCH"/>
    <property type="match status" value="1"/>
</dbReference>
<protein>
    <submittedName>
        <fullName evidence="12">Uncharacterized protein</fullName>
    </submittedName>
</protein>
<dbReference type="PANTHER" id="PTHR23271">
    <property type="entry name" value="HEPATOCELLULAR CARCINOMA-ASSOCIATED ANTIGEN 66"/>
    <property type="match status" value="1"/>
</dbReference>
<dbReference type="Pfam" id="PF08698">
    <property type="entry name" value="Fcf2"/>
    <property type="match status" value="1"/>
</dbReference>
<dbReference type="GO" id="GO:0000462">
    <property type="term" value="P:maturation of SSU-rRNA from tricistronic rRNA transcript (SSU-rRNA, 5.8S rRNA, LSU-rRNA)"/>
    <property type="evidence" value="ECO:0007669"/>
    <property type="project" value="InterPro"/>
</dbReference>
<evidence type="ECO:0000256" key="4">
    <source>
        <dbReference type="ARBA" id="ARBA00022737"/>
    </source>
</evidence>
<evidence type="ECO:0000256" key="3">
    <source>
        <dbReference type="ARBA" id="ARBA00022723"/>
    </source>
</evidence>
<proteinExistence type="predicted"/>
<dbReference type="GO" id="GO:0030515">
    <property type="term" value="F:snoRNA binding"/>
    <property type="evidence" value="ECO:0007669"/>
    <property type="project" value="InterPro"/>
</dbReference>
<feature type="domain" description="U3 small nucleolar RNA-associated protein 6 N-terminal" evidence="9">
    <location>
        <begin position="781"/>
        <end position="851"/>
    </location>
</feature>
<evidence type="ECO:0000259" key="10">
    <source>
        <dbReference type="Pfam" id="PF08698"/>
    </source>
</evidence>
<comment type="caution">
    <text evidence="12">The sequence shown here is derived from an EMBL/GenBank/DDBJ whole genome shotgun (WGS) entry which is preliminary data.</text>
</comment>
<evidence type="ECO:0000256" key="7">
    <source>
        <dbReference type="ARBA" id="ARBA00023242"/>
    </source>
</evidence>
<dbReference type="Pfam" id="PF08640">
    <property type="entry name" value="U3_assoc_6"/>
    <property type="match status" value="1"/>
</dbReference>
<dbReference type="PANTHER" id="PTHR23271:SF1">
    <property type="entry name" value="U3 SMALL NUCLEOLAR RNA-ASSOCIATED PROTEIN 6 HOMOLOG"/>
    <property type="match status" value="1"/>
</dbReference>
<keyword evidence="4" id="KW-0677">Repeat</keyword>
<keyword evidence="2" id="KW-0698">rRNA processing</keyword>